<evidence type="ECO:0000256" key="5">
    <source>
        <dbReference type="ARBA" id="ARBA00023242"/>
    </source>
</evidence>
<dbReference type="Gene3D" id="2.170.150.80">
    <property type="entry name" value="NAC domain"/>
    <property type="match status" value="1"/>
</dbReference>
<evidence type="ECO:0000256" key="2">
    <source>
        <dbReference type="ARBA" id="ARBA00023015"/>
    </source>
</evidence>
<reference evidence="7" key="1">
    <citation type="journal article" date="2019" name="BMC Genomics">
        <title>A new reference genome for Sorghum bicolor reveals high levels of sequence similarity between sweet and grain genotypes: implications for the genetics of sugar metabolism.</title>
        <authorList>
            <person name="Cooper E.A."/>
            <person name="Brenton Z.W."/>
            <person name="Flinn B.S."/>
            <person name="Jenkins J."/>
            <person name="Shu S."/>
            <person name="Flowers D."/>
            <person name="Luo F."/>
            <person name="Wang Y."/>
            <person name="Xia P."/>
            <person name="Barry K."/>
            <person name="Daum C."/>
            <person name="Lipzen A."/>
            <person name="Yoshinaga Y."/>
            <person name="Schmutz J."/>
            <person name="Saski C."/>
            <person name="Vermerris W."/>
            <person name="Kresovich S."/>
        </authorList>
    </citation>
    <scope>NUCLEOTIDE SEQUENCE</scope>
</reference>
<keyword evidence="2" id="KW-0805">Transcription regulation</keyword>
<evidence type="ECO:0000259" key="6">
    <source>
        <dbReference type="PROSITE" id="PS51005"/>
    </source>
</evidence>
<keyword evidence="5" id="KW-0539">Nucleus</keyword>
<evidence type="ECO:0000313" key="7">
    <source>
        <dbReference type="EMBL" id="KAG0543587.1"/>
    </source>
</evidence>
<dbReference type="InterPro" id="IPR036093">
    <property type="entry name" value="NAC_dom_sf"/>
</dbReference>
<feature type="domain" description="NAC" evidence="6">
    <location>
        <begin position="20"/>
        <end position="190"/>
    </location>
</feature>
<keyword evidence="4" id="KW-0804">Transcription</keyword>
<dbReference type="PROSITE" id="PS51005">
    <property type="entry name" value="NAC"/>
    <property type="match status" value="1"/>
</dbReference>
<dbReference type="InterPro" id="IPR003441">
    <property type="entry name" value="NAC-dom"/>
</dbReference>
<dbReference type="PANTHER" id="PTHR31744">
    <property type="entry name" value="PROTEIN CUP-SHAPED COTYLEDON 2-RELATED"/>
    <property type="match status" value="1"/>
</dbReference>
<protein>
    <recommendedName>
        <fullName evidence="6">NAC domain-containing protein</fullName>
    </recommendedName>
</protein>
<accession>A0A921RP16</accession>
<dbReference type="FunFam" id="2.170.150.80:FF:000006">
    <property type="entry name" value="NAC domain-containing protein 100-like"/>
    <property type="match status" value="1"/>
</dbReference>
<organism evidence="7 8">
    <name type="scientific">Sorghum bicolor</name>
    <name type="common">Sorghum</name>
    <name type="synonym">Sorghum vulgare</name>
    <dbReference type="NCBI Taxonomy" id="4558"/>
    <lineage>
        <taxon>Eukaryota</taxon>
        <taxon>Viridiplantae</taxon>
        <taxon>Streptophyta</taxon>
        <taxon>Embryophyta</taxon>
        <taxon>Tracheophyta</taxon>
        <taxon>Spermatophyta</taxon>
        <taxon>Magnoliopsida</taxon>
        <taxon>Liliopsida</taxon>
        <taxon>Poales</taxon>
        <taxon>Poaceae</taxon>
        <taxon>PACMAD clade</taxon>
        <taxon>Panicoideae</taxon>
        <taxon>Andropogonodae</taxon>
        <taxon>Andropogoneae</taxon>
        <taxon>Sorghinae</taxon>
        <taxon>Sorghum</taxon>
    </lineage>
</organism>
<dbReference type="PANTHER" id="PTHR31744:SF92">
    <property type="entry name" value="NAC DOMAIN-CONTAINING PROTEIN 87"/>
    <property type="match status" value="1"/>
</dbReference>
<proteinExistence type="predicted"/>
<dbReference type="EMBL" id="CM027681">
    <property type="protein sequence ID" value="KAG0543587.1"/>
    <property type="molecule type" value="Genomic_DNA"/>
</dbReference>
<comment type="caution">
    <text evidence="7">The sequence shown here is derived from an EMBL/GenBank/DDBJ whole genome shotgun (WGS) entry which is preliminary data.</text>
</comment>
<evidence type="ECO:0000256" key="1">
    <source>
        <dbReference type="ARBA" id="ARBA00004123"/>
    </source>
</evidence>
<keyword evidence="3" id="KW-0238">DNA-binding</keyword>
<dbReference type="Pfam" id="PF02365">
    <property type="entry name" value="NAM"/>
    <property type="match status" value="1"/>
</dbReference>
<name>A0A921RP16_SORBI</name>
<dbReference type="GO" id="GO:0005634">
    <property type="term" value="C:nucleus"/>
    <property type="evidence" value="ECO:0007669"/>
    <property type="project" value="UniProtKB-SubCell"/>
</dbReference>
<evidence type="ECO:0000256" key="4">
    <source>
        <dbReference type="ARBA" id="ARBA00023163"/>
    </source>
</evidence>
<reference evidence="7" key="2">
    <citation type="submission" date="2020-10" db="EMBL/GenBank/DDBJ databases">
        <authorList>
            <person name="Cooper E.A."/>
            <person name="Brenton Z.W."/>
            <person name="Flinn B.S."/>
            <person name="Jenkins J."/>
            <person name="Shu S."/>
            <person name="Flowers D."/>
            <person name="Luo F."/>
            <person name="Wang Y."/>
            <person name="Xia P."/>
            <person name="Barry K."/>
            <person name="Daum C."/>
            <person name="Lipzen A."/>
            <person name="Yoshinaga Y."/>
            <person name="Schmutz J."/>
            <person name="Saski C."/>
            <person name="Vermerris W."/>
            <person name="Kresovich S."/>
        </authorList>
    </citation>
    <scope>NUCLEOTIDE SEQUENCE</scope>
</reference>
<comment type="subcellular location">
    <subcellularLocation>
        <location evidence="1">Nucleus</location>
    </subcellularLocation>
</comment>
<evidence type="ECO:0000256" key="3">
    <source>
        <dbReference type="ARBA" id="ARBA00023125"/>
    </source>
</evidence>
<dbReference type="GO" id="GO:0003677">
    <property type="term" value="F:DNA binding"/>
    <property type="evidence" value="ECO:0007669"/>
    <property type="project" value="UniProtKB-KW"/>
</dbReference>
<dbReference type="Proteomes" id="UP000807115">
    <property type="component" value="Chromosome 2"/>
</dbReference>
<dbReference type="GO" id="GO:0006355">
    <property type="term" value="P:regulation of DNA-templated transcription"/>
    <property type="evidence" value="ECO:0007669"/>
    <property type="project" value="InterPro"/>
</dbReference>
<gene>
    <name evidence="7" type="ORF">BDA96_02G203000</name>
</gene>
<evidence type="ECO:0000313" key="8">
    <source>
        <dbReference type="Proteomes" id="UP000807115"/>
    </source>
</evidence>
<dbReference type="AlphaFoldDB" id="A0A921RP16"/>
<dbReference type="SUPFAM" id="SSF101941">
    <property type="entry name" value="NAC domain"/>
    <property type="match status" value="1"/>
</dbReference>
<sequence length="376" mass="41241">MAEQQQQEMNTASIGGGLTLPPGFRFHPSDNEIVSIYLMNKVHNRGFTSTIIAEVDLNKTEPWDLPQEAKIGEKEWYFFYQKDRKYPSGLRANRATKGGYWKATGRDKEVYNTTQGVVLLIGMKKTLVFYRGKAPKGDKTNWVMHEYRLEGSSRLPDPASASSSASNVLAMKASASASKDEWVVCRVFDKTTRIKKMTTPVYKVAMASAEIGQNQNNTPAIPIPIPMPLQPPLPVPMPMESPILRDFATCPVAPYFPNTGADMPPMMSSMEGIDGTNSLQINDTLFGNSIATPPQMDLYHHMGMGVAAVHMGMGVAGQMDMAATGTDGFDLATPMPPSMASQKDEQANVAKIWSMMSVAGPGSVNPSTERDDIWKY</sequence>